<protein>
    <submittedName>
        <fullName evidence="2">Uncharacterized protein</fullName>
    </submittedName>
</protein>
<accession>A0A6A6PLP6</accession>
<dbReference type="Proteomes" id="UP000799767">
    <property type="component" value="Unassembled WGS sequence"/>
</dbReference>
<proteinExistence type="predicted"/>
<evidence type="ECO:0000313" key="2">
    <source>
        <dbReference type="EMBL" id="KAF2480621.1"/>
    </source>
</evidence>
<feature type="region of interest" description="Disordered" evidence="1">
    <location>
        <begin position="1"/>
        <end position="24"/>
    </location>
</feature>
<gene>
    <name evidence="2" type="ORF">BDY17DRAFT_302096</name>
</gene>
<sequence length="186" mass="20791">MSRPNTALLSTWCNDGDGRASSTRRVLVSKKPAPIKVPRPTRLGMIRMTGPMYTVHHRQAVTTATDTEYDGHNLSPLARESTDGSGGTRRPRGWDPSRRGSFHSLRPPVKQGMPHARQRMRVSPITSGQDSKPVHVTKLLLATLLQRPRCIIALSISVLSRRRKHWMHTPETTRDSLSDSLRCCLA</sequence>
<evidence type="ECO:0000313" key="3">
    <source>
        <dbReference type="Proteomes" id="UP000799767"/>
    </source>
</evidence>
<name>A0A6A6PLP6_9PEZI</name>
<dbReference type="EMBL" id="MU001639">
    <property type="protein sequence ID" value="KAF2480621.1"/>
    <property type="molecule type" value="Genomic_DNA"/>
</dbReference>
<dbReference type="RefSeq" id="XP_033587191.1">
    <property type="nucleotide sequence ID" value="XM_033734358.1"/>
</dbReference>
<feature type="region of interest" description="Disordered" evidence="1">
    <location>
        <begin position="66"/>
        <end position="117"/>
    </location>
</feature>
<evidence type="ECO:0000256" key="1">
    <source>
        <dbReference type="SAM" id="MobiDB-lite"/>
    </source>
</evidence>
<feature type="compositionally biased region" description="Polar residues" evidence="1">
    <location>
        <begin position="1"/>
        <end position="13"/>
    </location>
</feature>
<keyword evidence="3" id="KW-1185">Reference proteome</keyword>
<dbReference type="AlphaFoldDB" id="A0A6A6PLP6"/>
<reference evidence="2" key="1">
    <citation type="journal article" date="2020" name="Stud. Mycol.">
        <title>101 Dothideomycetes genomes: a test case for predicting lifestyles and emergence of pathogens.</title>
        <authorList>
            <person name="Haridas S."/>
            <person name="Albert R."/>
            <person name="Binder M."/>
            <person name="Bloem J."/>
            <person name="Labutti K."/>
            <person name="Salamov A."/>
            <person name="Andreopoulos B."/>
            <person name="Baker S."/>
            <person name="Barry K."/>
            <person name="Bills G."/>
            <person name="Bluhm B."/>
            <person name="Cannon C."/>
            <person name="Castanera R."/>
            <person name="Culley D."/>
            <person name="Daum C."/>
            <person name="Ezra D."/>
            <person name="Gonzalez J."/>
            <person name="Henrissat B."/>
            <person name="Kuo A."/>
            <person name="Liang C."/>
            <person name="Lipzen A."/>
            <person name="Lutzoni F."/>
            <person name="Magnuson J."/>
            <person name="Mondo S."/>
            <person name="Nolan M."/>
            <person name="Ohm R."/>
            <person name="Pangilinan J."/>
            <person name="Park H.-J."/>
            <person name="Ramirez L."/>
            <person name="Alfaro M."/>
            <person name="Sun H."/>
            <person name="Tritt A."/>
            <person name="Yoshinaga Y."/>
            <person name="Zwiers L.-H."/>
            <person name="Turgeon B."/>
            <person name="Goodwin S."/>
            <person name="Spatafora J."/>
            <person name="Crous P."/>
            <person name="Grigoriev I."/>
        </authorList>
    </citation>
    <scope>NUCLEOTIDE SEQUENCE</scope>
    <source>
        <strain evidence="2">CBS 113389</strain>
    </source>
</reference>
<organism evidence="2 3">
    <name type="scientific">Neohortaea acidophila</name>
    <dbReference type="NCBI Taxonomy" id="245834"/>
    <lineage>
        <taxon>Eukaryota</taxon>
        <taxon>Fungi</taxon>
        <taxon>Dikarya</taxon>
        <taxon>Ascomycota</taxon>
        <taxon>Pezizomycotina</taxon>
        <taxon>Dothideomycetes</taxon>
        <taxon>Dothideomycetidae</taxon>
        <taxon>Mycosphaerellales</taxon>
        <taxon>Teratosphaeriaceae</taxon>
        <taxon>Neohortaea</taxon>
    </lineage>
</organism>
<dbReference type="GeneID" id="54475360"/>